<evidence type="ECO:0000313" key="1">
    <source>
        <dbReference type="EMBL" id="KAI8549498.1"/>
    </source>
</evidence>
<gene>
    <name evidence="1" type="ORF">RHMOL_Rhmol06G0029400</name>
</gene>
<sequence>MGCGGYDSTIMCRIWMCRNDAIFNEKRWTPDVACRTAIIDAVDFLKANEKVETSGTSSNGAATGSIERWKKPRQGWMKVNFDGGLDLHKKCGGLGVVIRDSDGVFRAARAIHLSMAVEPLMVEAMSTGYLNDATRNGS</sequence>
<accession>A0ACC0N886</accession>
<protein>
    <submittedName>
        <fullName evidence="1">Uncharacterized protein</fullName>
    </submittedName>
</protein>
<evidence type="ECO:0000313" key="2">
    <source>
        <dbReference type="Proteomes" id="UP001062846"/>
    </source>
</evidence>
<comment type="caution">
    <text evidence="1">The sequence shown here is derived from an EMBL/GenBank/DDBJ whole genome shotgun (WGS) entry which is preliminary data.</text>
</comment>
<dbReference type="EMBL" id="CM046393">
    <property type="protein sequence ID" value="KAI8549498.1"/>
    <property type="molecule type" value="Genomic_DNA"/>
</dbReference>
<dbReference type="Proteomes" id="UP001062846">
    <property type="component" value="Chromosome 6"/>
</dbReference>
<name>A0ACC0N886_RHOML</name>
<reference evidence="1" key="1">
    <citation type="submission" date="2022-02" db="EMBL/GenBank/DDBJ databases">
        <title>Plant Genome Project.</title>
        <authorList>
            <person name="Zhang R.-G."/>
        </authorList>
    </citation>
    <scope>NUCLEOTIDE SEQUENCE</scope>
    <source>
        <strain evidence="1">AT1</strain>
    </source>
</reference>
<organism evidence="1 2">
    <name type="scientific">Rhododendron molle</name>
    <name type="common">Chinese azalea</name>
    <name type="synonym">Azalea mollis</name>
    <dbReference type="NCBI Taxonomy" id="49168"/>
    <lineage>
        <taxon>Eukaryota</taxon>
        <taxon>Viridiplantae</taxon>
        <taxon>Streptophyta</taxon>
        <taxon>Embryophyta</taxon>
        <taxon>Tracheophyta</taxon>
        <taxon>Spermatophyta</taxon>
        <taxon>Magnoliopsida</taxon>
        <taxon>eudicotyledons</taxon>
        <taxon>Gunneridae</taxon>
        <taxon>Pentapetalae</taxon>
        <taxon>asterids</taxon>
        <taxon>Ericales</taxon>
        <taxon>Ericaceae</taxon>
        <taxon>Ericoideae</taxon>
        <taxon>Rhodoreae</taxon>
        <taxon>Rhododendron</taxon>
    </lineage>
</organism>
<proteinExistence type="predicted"/>
<keyword evidence="2" id="KW-1185">Reference proteome</keyword>